<sequence>MEGTLSDLNGLCNSKFLEKISPSLVARARLQQQLNAQEKPARWWRRSLSGGLLPASMAVATLLMVIGVAVYGERRLARDKSTGSQDAKSQSIPNRLLTPGAIRPVTLSEICSSTDEDLDPTVPASTQNAVLEEYGVPRGRAGKNYQIDYLVNPQLGGTNDIKNLWPEPEHEGVWNARAKDELEKHLHQMVCDRTVDLTVAQREIATDWIAAYRKYVRRQTPA</sequence>
<dbReference type="KEGG" id="tsa:AciPR4_2998"/>
<gene>
    <name evidence="2" type="ordered locus">AciPR4_2998</name>
</gene>
<dbReference type="HOGENOM" id="CLU_1178210_0_0_0"/>
<feature type="transmembrane region" description="Helical" evidence="1">
    <location>
        <begin position="52"/>
        <end position="71"/>
    </location>
</feature>
<reference evidence="2 3" key="1">
    <citation type="journal article" date="2012" name="Stand. Genomic Sci.">
        <title>Complete genome sequence of Terriglobus saanensis type strain SP1PR4(T), an Acidobacteria from tundra soil.</title>
        <authorList>
            <person name="Rawat S.R."/>
            <person name="Mannisto M.K."/>
            <person name="Starovoytov V."/>
            <person name="Goodwin L."/>
            <person name="Nolan M."/>
            <person name="Hauser L."/>
            <person name="Land M."/>
            <person name="Davenport K.W."/>
            <person name="Woyke T."/>
            <person name="Haggblom M.M."/>
        </authorList>
    </citation>
    <scope>NUCLEOTIDE SEQUENCE</scope>
    <source>
        <strain evidence="3">ATCC BAA-1853 / DSM 23119 / SP1PR4</strain>
    </source>
</reference>
<keyword evidence="1" id="KW-0472">Membrane</keyword>
<proteinExistence type="predicted"/>
<keyword evidence="1" id="KW-1133">Transmembrane helix</keyword>
<accession>E8V571</accession>
<dbReference type="EMBL" id="CP002467">
    <property type="protein sequence ID" value="ADV83758.1"/>
    <property type="molecule type" value="Genomic_DNA"/>
</dbReference>
<evidence type="ECO:0000256" key="1">
    <source>
        <dbReference type="SAM" id="Phobius"/>
    </source>
</evidence>
<evidence type="ECO:0000313" key="2">
    <source>
        <dbReference type="EMBL" id="ADV83758.1"/>
    </source>
</evidence>
<keyword evidence="1" id="KW-0812">Transmembrane</keyword>
<name>E8V571_TERSS</name>
<dbReference type="Proteomes" id="UP000006844">
    <property type="component" value="Chromosome"/>
</dbReference>
<dbReference type="STRING" id="401053.AciPR4_2998"/>
<keyword evidence="3" id="KW-1185">Reference proteome</keyword>
<dbReference type="AlphaFoldDB" id="E8V571"/>
<evidence type="ECO:0000313" key="3">
    <source>
        <dbReference type="Proteomes" id="UP000006844"/>
    </source>
</evidence>
<dbReference type="eggNOG" id="ENOG5032SFR">
    <property type="taxonomic scope" value="Bacteria"/>
</dbReference>
<protein>
    <submittedName>
        <fullName evidence="2">Uncharacterized protein</fullName>
    </submittedName>
</protein>
<organism evidence="2 3">
    <name type="scientific">Terriglobus saanensis (strain ATCC BAA-1853 / DSM 23119 / SP1PR4)</name>
    <dbReference type="NCBI Taxonomy" id="401053"/>
    <lineage>
        <taxon>Bacteria</taxon>
        <taxon>Pseudomonadati</taxon>
        <taxon>Acidobacteriota</taxon>
        <taxon>Terriglobia</taxon>
        <taxon>Terriglobales</taxon>
        <taxon>Acidobacteriaceae</taxon>
        <taxon>Terriglobus</taxon>
    </lineage>
</organism>